<reference evidence="9" key="2">
    <citation type="submission" date="2023-02" db="EMBL/GenBank/DDBJ databases">
        <authorList>
            <person name="Swenson N.G."/>
            <person name="Wegrzyn J.L."/>
            <person name="Mcevoy S.L."/>
        </authorList>
    </citation>
    <scope>NUCLEOTIDE SEQUENCE</scope>
    <source>
        <strain evidence="9">91603</strain>
        <tissue evidence="9">Leaf</tissue>
    </source>
</reference>
<keyword evidence="3" id="KW-0547">Nucleotide-binding</keyword>
<evidence type="ECO:0000313" key="10">
    <source>
        <dbReference type="Proteomes" id="UP001064489"/>
    </source>
</evidence>
<dbReference type="InterPro" id="IPR011527">
    <property type="entry name" value="ABC1_TM_dom"/>
</dbReference>
<dbReference type="InterPro" id="IPR027417">
    <property type="entry name" value="P-loop_NTPase"/>
</dbReference>
<dbReference type="GO" id="GO:0016887">
    <property type="term" value="F:ATP hydrolysis activity"/>
    <property type="evidence" value="ECO:0007669"/>
    <property type="project" value="InterPro"/>
</dbReference>
<protein>
    <recommendedName>
        <fullName evidence="8">ABC transmembrane type-1 domain-containing protein</fullName>
    </recommendedName>
</protein>
<feature type="domain" description="ABC transmembrane type-1" evidence="8">
    <location>
        <begin position="229"/>
        <end position="467"/>
    </location>
</feature>
<dbReference type="Gene3D" id="3.40.50.300">
    <property type="entry name" value="P-loop containing nucleotide triphosphate hydrolases"/>
    <property type="match status" value="1"/>
</dbReference>
<dbReference type="GO" id="GO:0005524">
    <property type="term" value="F:ATP binding"/>
    <property type="evidence" value="ECO:0007669"/>
    <property type="project" value="UniProtKB-KW"/>
</dbReference>
<comment type="caution">
    <text evidence="9">The sequence shown here is derived from an EMBL/GenBank/DDBJ whole genome shotgun (WGS) entry which is preliminary data.</text>
</comment>
<feature type="transmembrane region" description="Helical" evidence="7">
    <location>
        <begin position="226"/>
        <end position="249"/>
    </location>
</feature>
<evidence type="ECO:0000256" key="1">
    <source>
        <dbReference type="ARBA" id="ARBA00022448"/>
    </source>
</evidence>
<dbReference type="Pfam" id="PF00664">
    <property type="entry name" value="ABC_membrane"/>
    <property type="match status" value="1"/>
</dbReference>
<evidence type="ECO:0000256" key="5">
    <source>
        <dbReference type="ARBA" id="ARBA00022989"/>
    </source>
</evidence>
<dbReference type="PANTHER" id="PTHR24223:SF108">
    <property type="entry name" value="ABC TRANSPORTER C FAMILY MEMBER 8"/>
    <property type="match status" value="1"/>
</dbReference>
<keyword evidence="4" id="KW-0067">ATP-binding</keyword>
<dbReference type="InterPro" id="IPR050173">
    <property type="entry name" value="ABC_transporter_C-like"/>
</dbReference>
<feature type="transmembrane region" description="Helical" evidence="7">
    <location>
        <begin position="261"/>
        <end position="280"/>
    </location>
</feature>
<keyword evidence="1" id="KW-0813">Transport</keyword>
<keyword evidence="10" id="KW-1185">Reference proteome</keyword>
<keyword evidence="2 7" id="KW-0812">Transmembrane</keyword>
<evidence type="ECO:0000256" key="4">
    <source>
        <dbReference type="ARBA" id="ARBA00022840"/>
    </source>
</evidence>
<sequence length="479" mass="53319">MESAPLDAATIYAILETLRSMLEPARWIPEAFSMLIETMISMDLLNAFLLEDELNNEESKSLEHSSNIRVEIKGNFSWELESAVPTLREISLEVKTRQKIEVCGQVGAGKSTLMCAILREVYKISGSVSVNGTIAYVSQAPWIQSGTIRDNILSEKLMEKVKYEMEINDNQSELPSESCSTREGGENEISVEGFPNTQLTLKEERKIGDVGCKPMLDYLYVSKGSLLFILSLLSYCAFSALQNAALYWLSLALWSSKVNNAMLIGVYARISTISIPFLYLSNLFATLLGLKASKAFFSGLNNSIFKAPMLFFDSTPVGRIFARISSDMNTLDNDLPTSINLAAAATIDVLVTIALMASITWTVLIVIIPTIIIAKYIQDYSSEKEFVRMNGMTTAPILNNLSETSQGVVLIRAFNKMESFFENYLKLVDTDARLFFHSNAAMEWLVLRIEALQILVILTATLLVVLLPGQRLPSNYYNP</sequence>
<reference evidence="9" key="1">
    <citation type="journal article" date="2022" name="Plant J.">
        <title>Strategies of tolerance reflected in two North American maple genomes.</title>
        <authorList>
            <person name="McEvoy S.L."/>
            <person name="Sezen U.U."/>
            <person name="Trouern-Trend A."/>
            <person name="McMahon S.M."/>
            <person name="Schaberg P.G."/>
            <person name="Yang J."/>
            <person name="Wegrzyn J.L."/>
            <person name="Swenson N.G."/>
        </authorList>
    </citation>
    <scope>NUCLEOTIDE SEQUENCE</scope>
    <source>
        <strain evidence="9">91603</strain>
    </source>
</reference>
<accession>A0AAD5ISL4</accession>
<dbReference type="InterPro" id="IPR003439">
    <property type="entry name" value="ABC_transporter-like_ATP-bd"/>
</dbReference>
<dbReference type="PROSITE" id="PS50929">
    <property type="entry name" value="ABC_TM1F"/>
    <property type="match status" value="1"/>
</dbReference>
<dbReference type="Proteomes" id="UP001064489">
    <property type="component" value="Chromosome 5"/>
</dbReference>
<dbReference type="Pfam" id="PF00005">
    <property type="entry name" value="ABC_tran"/>
    <property type="match status" value="1"/>
</dbReference>
<evidence type="ECO:0000256" key="7">
    <source>
        <dbReference type="SAM" id="Phobius"/>
    </source>
</evidence>
<keyword evidence="6 7" id="KW-0472">Membrane</keyword>
<name>A0AAD5ISL4_ACENE</name>
<gene>
    <name evidence="9" type="ORF">LWI28_005228</name>
</gene>
<evidence type="ECO:0000259" key="8">
    <source>
        <dbReference type="PROSITE" id="PS50929"/>
    </source>
</evidence>
<feature type="transmembrane region" description="Helical" evidence="7">
    <location>
        <begin position="341"/>
        <end position="374"/>
    </location>
</feature>
<proteinExistence type="predicted"/>
<dbReference type="Gene3D" id="1.20.1560.10">
    <property type="entry name" value="ABC transporter type 1, transmembrane domain"/>
    <property type="match status" value="1"/>
</dbReference>
<dbReference type="EMBL" id="JAJSOW010000102">
    <property type="protein sequence ID" value="KAI9176630.1"/>
    <property type="molecule type" value="Genomic_DNA"/>
</dbReference>
<dbReference type="SUPFAM" id="SSF90123">
    <property type="entry name" value="ABC transporter transmembrane region"/>
    <property type="match status" value="1"/>
</dbReference>
<dbReference type="GO" id="GO:0140359">
    <property type="term" value="F:ABC-type transporter activity"/>
    <property type="evidence" value="ECO:0007669"/>
    <property type="project" value="InterPro"/>
</dbReference>
<dbReference type="PANTHER" id="PTHR24223">
    <property type="entry name" value="ATP-BINDING CASSETTE SUB-FAMILY C"/>
    <property type="match status" value="1"/>
</dbReference>
<dbReference type="GO" id="GO:0016020">
    <property type="term" value="C:membrane"/>
    <property type="evidence" value="ECO:0007669"/>
    <property type="project" value="InterPro"/>
</dbReference>
<organism evidence="9 10">
    <name type="scientific">Acer negundo</name>
    <name type="common">Box elder</name>
    <dbReference type="NCBI Taxonomy" id="4023"/>
    <lineage>
        <taxon>Eukaryota</taxon>
        <taxon>Viridiplantae</taxon>
        <taxon>Streptophyta</taxon>
        <taxon>Embryophyta</taxon>
        <taxon>Tracheophyta</taxon>
        <taxon>Spermatophyta</taxon>
        <taxon>Magnoliopsida</taxon>
        <taxon>eudicotyledons</taxon>
        <taxon>Gunneridae</taxon>
        <taxon>Pentapetalae</taxon>
        <taxon>rosids</taxon>
        <taxon>malvids</taxon>
        <taxon>Sapindales</taxon>
        <taxon>Sapindaceae</taxon>
        <taxon>Hippocastanoideae</taxon>
        <taxon>Acereae</taxon>
        <taxon>Acer</taxon>
    </lineage>
</organism>
<feature type="transmembrane region" description="Helical" evidence="7">
    <location>
        <begin position="445"/>
        <end position="467"/>
    </location>
</feature>
<dbReference type="AlphaFoldDB" id="A0AAD5ISL4"/>
<dbReference type="SUPFAM" id="SSF52540">
    <property type="entry name" value="P-loop containing nucleoside triphosphate hydrolases"/>
    <property type="match status" value="1"/>
</dbReference>
<evidence type="ECO:0000256" key="6">
    <source>
        <dbReference type="ARBA" id="ARBA00023136"/>
    </source>
</evidence>
<dbReference type="InterPro" id="IPR036640">
    <property type="entry name" value="ABC1_TM_sf"/>
</dbReference>
<keyword evidence="5 7" id="KW-1133">Transmembrane helix</keyword>
<evidence type="ECO:0000256" key="3">
    <source>
        <dbReference type="ARBA" id="ARBA00022741"/>
    </source>
</evidence>
<evidence type="ECO:0000313" key="9">
    <source>
        <dbReference type="EMBL" id="KAI9176630.1"/>
    </source>
</evidence>
<evidence type="ECO:0000256" key="2">
    <source>
        <dbReference type="ARBA" id="ARBA00022692"/>
    </source>
</evidence>